<keyword evidence="4" id="KW-0808">Transferase</keyword>
<feature type="transmembrane region" description="Helical" evidence="8">
    <location>
        <begin position="295"/>
        <end position="313"/>
    </location>
</feature>
<dbReference type="RefSeq" id="WP_315623189.1">
    <property type="nucleotide sequence ID" value="NZ_JAUHMF010000001.1"/>
</dbReference>
<gene>
    <name evidence="9" type="ORF">QYE77_00445</name>
</gene>
<feature type="transmembrane region" description="Helical" evidence="8">
    <location>
        <begin position="147"/>
        <end position="167"/>
    </location>
</feature>
<evidence type="ECO:0008006" key="11">
    <source>
        <dbReference type="Google" id="ProtNLM"/>
    </source>
</evidence>
<organism evidence="9 10">
    <name type="scientific">Thermanaerothrix solaris</name>
    <dbReference type="NCBI Taxonomy" id="3058434"/>
    <lineage>
        <taxon>Bacteria</taxon>
        <taxon>Bacillati</taxon>
        <taxon>Chloroflexota</taxon>
        <taxon>Anaerolineae</taxon>
        <taxon>Anaerolineales</taxon>
        <taxon>Anaerolineaceae</taxon>
        <taxon>Thermanaerothrix</taxon>
    </lineage>
</organism>
<feature type="transmembrane region" description="Helical" evidence="8">
    <location>
        <begin position="351"/>
        <end position="371"/>
    </location>
</feature>
<evidence type="ECO:0000256" key="2">
    <source>
        <dbReference type="ARBA" id="ARBA00022475"/>
    </source>
</evidence>
<feature type="transmembrane region" description="Helical" evidence="8">
    <location>
        <begin position="320"/>
        <end position="339"/>
    </location>
</feature>
<feature type="transmembrane region" description="Helical" evidence="8">
    <location>
        <begin position="92"/>
        <end position="113"/>
    </location>
</feature>
<evidence type="ECO:0000313" key="10">
    <source>
        <dbReference type="Proteomes" id="UP001254165"/>
    </source>
</evidence>
<dbReference type="EMBL" id="JAUHMF010000001">
    <property type="protein sequence ID" value="MDT8896719.1"/>
    <property type="molecule type" value="Genomic_DNA"/>
</dbReference>
<evidence type="ECO:0000256" key="1">
    <source>
        <dbReference type="ARBA" id="ARBA00004651"/>
    </source>
</evidence>
<keyword evidence="10" id="KW-1185">Reference proteome</keyword>
<evidence type="ECO:0000256" key="5">
    <source>
        <dbReference type="ARBA" id="ARBA00022692"/>
    </source>
</evidence>
<name>A0ABU3NIM7_9CHLR</name>
<dbReference type="PANTHER" id="PTHR33908">
    <property type="entry name" value="MANNOSYLTRANSFERASE YKCB-RELATED"/>
    <property type="match status" value="1"/>
</dbReference>
<comment type="subcellular location">
    <subcellularLocation>
        <location evidence="1">Cell membrane</location>
        <topology evidence="1">Multi-pass membrane protein</topology>
    </subcellularLocation>
</comment>
<protein>
    <recommendedName>
        <fullName evidence="11">Glycosyltransferase RgtA/B/C/D-like domain-containing protein</fullName>
    </recommendedName>
</protein>
<feature type="transmembrane region" description="Helical" evidence="8">
    <location>
        <begin position="225"/>
        <end position="243"/>
    </location>
</feature>
<evidence type="ECO:0000256" key="7">
    <source>
        <dbReference type="ARBA" id="ARBA00023136"/>
    </source>
</evidence>
<sequence length="510" mass="56324">MRAHSRWILVLALGTALLAGGLTLAVTTNTFEGVPHLEDEYAYLWEAQVMARGEIKVPSPSYPRCFLVPFVVDYNGFRFGKYPPGWPAALSLALRLGSLTTLNVFLAMACTWLTFRLVSKITTPIEGLLAALLTATSPFFLMNAGSLLSHTFSFFLTLTFVSAWLDATVPSSRSAILTVPLAGLSLGLLALTRPLTALGIAVPFIAHGLWLLIRGKGVLRRRVLIIGATAGGIASLLFLWQYALTGNPWLNPYTLWWPYDRVGFGPGIGLHPDGHQIYYAWVNTKFSLRAGSSDLFGWGRLSWLFMPIGAFALRKNRSAWLLIALGISLILAYGFYWIGAWVLGPRYYYEGMIGATLLTSAGITALAGKLPSLLQPLRTRVLGYLRFSTVTALVMGLILANLWFYLPQRLGQLHGLYGASRSQLAPFESPSAQALTPALVIVHIRESWREYGTLLTLSSPFMDSPFLFTISRGEETDNALAHEFSARKIWHYYPDAPYAFYTAPRPSDFP</sequence>
<dbReference type="Proteomes" id="UP001254165">
    <property type="component" value="Unassembled WGS sequence"/>
</dbReference>
<evidence type="ECO:0000256" key="6">
    <source>
        <dbReference type="ARBA" id="ARBA00022989"/>
    </source>
</evidence>
<evidence type="ECO:0000256" key="4">
    <source>
        <dbReference type="ARBA" id="ARBA00022679"/>
    </source>
</evidence>
<feature type="transmembrane region" description="Helical" evidence="8">
    <location>
        <begin position="197"/>
        <end position="213"/>
    </location>
</feature>
<keyword evidence="7 8" id="KW-0472">Membrane</keyword>
<accession>A0ABU3NIM7</accession>
<evidence type="ECO:0000256" key="8">
    <source>
        <dbReference type="SAM" id="Phobius"/>
    </source>
</evidence>
<dbReference type="InterPro" id="IPR050297">
    <property type="entry name" value="LipidA_mod_glycosyltrf_83"/>
</dbReference>
<proteinExistence type="predicted"/>
<keyword evidence="2" id="KW-1003">Cell membrane</keyword>
<reference evidence="9 10" key="1">
    <citation type="submission" date="2023-07" db="EMBL/GenBank/DDBJ databases">
        <title>Novel species of Thermanaerothrix with wide hydrolytic capabilities.</title>
        <authorList>
            <person name="Zayulina K.S."/>
            <person name="Podosokorskaya O.A."/>
            <person name="Elcheninov A.G."/>
        </authorList>
    </citation>
    <scope>NUCLEOTIDE SEQUENCE [LARGE SCALE GENOMIC DNA]</scope>
    <source>
        <strain evidence="9 10">4228-RoL</strain>
    </source>
</reference>
<keyword evidence="5 8" id="KW-0812">Transmembrane</keyword>
<comment type="caution">
    <text evidence="9">The sequence shown here is derived from an EMBL/GenBank/DDBJ whole genome shotgun (WGS) entry which is preliminary data.</text>
</comment>
<evidence type="ECO:0000313" key="9">
    <source>
        <dbReference type="EMBL" id="MDT8896719.1"/>
    </source>
</evidence>
<feature type="transmembrane region" description="Helical" evidence="8">
    <location>
        <begin position="383"/>
        <end position="406"/>
    </location>
</feature>
<keyword evidence="3" id="KW-0328">Glycosyltransferase</keyword>
<dbReference type="PANTHER" id="PTHR33908:SF11">
    <property type="entry name" value="MEMBRANE PROTEIN"/>
    <property type="match status" value="1"/>
</dbReference>
<evidence type="ECO:0000256" key="3">
    <source>
        <dbReference type="ARBA" id="ARBA00022676"/>
    </source>
</evidence>
<keyword evidence="6 8" id="KW-1133">Transmembrane helix</keyword>